<dbReference type="PANTHER" id="PTHR45614">
    <property type="entry name" value="MYB PROTEIN-RELATED"/>
    <property type="match status" value="1"/>
</dbReference>
<keyword evidence="5" id="KW-1185">Reference proteome</keyword>
<dbReference type="InterPro" id="IPR001005">
    <property type="entry name" value="SANT/Myb"/>
</dbReference>
<evidence type="ECO:0000259" key="1">
    <source>
        <dbReference type="PROSITE" id="PS50090"/>
    </source>
</evidence>
<dbReference type="PROSITE" id="PS51293">
    <property type="entry name" value="SANT"/>
    <property type="match status" value="1"/>
</dbReference>
<dbReference type="GO" id="GO:0000978">
    <property type="term" value="F:RNA polymerase II cis-regulatory region sequence-specific DNA binding"/>
    <property type="evidence" value="ECO:0007669"/>
    <property type="project" value="TreeGrafter"/>
</dbReference>
<evidence type="ECO:0000313" key="4">
    <source>
        <dbReference type="EMBL" id="CAD8200891.1"/>
    </source>
</evidence>
<evidence type="ECO:0000313" key="5">
    <source>
        <dbReference type="Proteomes" id="UP000689195"/>
    </source>
</evidence>
<dbReference type="Proteomes" id="UP000689195">
    <property type="component" value="Unassembled WGS sequence"/>
</dbReference>
<protein>
    <recommendedName>
        <fullName evidence="6">Homeodomain protein</fullName>
    </recommendedName>
</protein>
<feature type="domain" description="Myb-like" evidence="1">
    <location>
        <begin position="121"/>
        <end position="178"/>
    </location>
</feature>
<organism evidence="4 5">
    <name type="scientific">Paramecium pentaurelia</name>
    <dbReference type="NCBI Taxonomy" id="43138"/>
    <lineage>
        <taxon>Eukaryota</taxon>
        <taxon>Sar</taxon>
        <taxon>Alveolata</taxon>
        <taxon>Ciliophora</taxon>
        <taxon>Intramacronucleata</taxon>
        <taxon>Oligohymenophorea</taxon>
        <taxon>Peniculida</taxon>
        <taxon>Parameciidae</taxon>
        <taxon>Paramecium</taxon>
    </lineage>
</organism>
<dbReference type="CDD" id="cd00167">
    <property type="entry name" value="SANT"/>
    <property type="match status" value="2"/>
</dbReference>
<dbReference type="InterPro" id="IPR017884">
    <property type="entry name" value="SANT_dom"/>
</dbReference>
<dbReference type="OrthoDB" id="301676at2759"/>
<dbReference type="EMBL" id="CAJJDO010000126">
    <property type="protein sequence ID" value="CAD8200891.1"/>
    <property type="molecule type" value="Genomic_DNA"/>
</dbReference>
<dbReference type="PANTHER" id="PTHR45614:SF271">
    <property type="entry name" value="MYB DNA BINDING PROTEIN_ TRANSCRIPTION FACTOR-LIKE PROTEIN"/>
    <property type="match status" value="1"/>
</dbReference>
<feature type="domain" description="SANT" evidence="2">
    <location>
        <begin position="187"/>
        <end position="233"/>
    </location>
</feature>
<accession>A0A8S1XIB1</accession>
<reference evidence="4" key="1">
    <citation type="submission" date="2021-01" db="EMBL/GenBank/DDBJ databases">
        <authorList>
            <consortium name="Genoscope - CEA"/>
            <person name="William W."/>
        </authorList>
    </citation>
    <scope>NUCLEOTIDE SEQUENCE</scope>
</reference>
<dbReference type="AlphaFoldDB" id="A0A8S1XIB1"/>
<gene>
    <name evidence="4" type="ORF">PPENT_87.1.T1260042</name>
</gene>
<dbReference type="SMART" id="SM00717">
    <property type="entry name" value="SANT"/>
    <property type="match status" value="3"/>
</dbReference>
<dbReference type="GO" id="GO:0000981">
    <property type="term" value="F:DNA-binding transcription factor activity, RNA polymerase II-specific"/>
    <property type="evidence" value="ECO:0007669"/>
    <property type="project" value="TreeGrafter"/>
</dbReference>
<sequence>MMHLSEGTQSKWHKFLEYTKNAIPLDYDMIGQHVKIKLSKFPRDDSIIDYYQNEFSNITSSKNRTKWHQMDKYLLIWCVAKLLKVQQRINLVPNDQDWDIISELLQVDSQLIKLKWISLLHSNYRIHQWTTEEDQILKDVAQQFYDTNNWTELTMKFNSLSRTQRYPKQIRERWKNVLNPSIQKCLWNQQEKINLIQLVYKYGKRWSLIQNHIKSRSEYQIKNQYNEIMRNLKQEQLTNEEERELLLNIIQNSNQQIYNLIDEYQIKIRQTREASLKPQIKIEDIKMKVNNNCIIKESIQIQEQKQETQCKQDFQSQPIQNSIIQNLPQLCITQQNPQYQIKNSVSQAQQHFLLYQQNQQYNQQKPLYYPSNQIQLRFPFYM</sequence>
<evidence type="ECO:0000259" key="2">
    <source>
        <dbReference type="PROSITE" id="PS51293"/>
    </source>
</evidence>
<dbReference type="Pfam" id="PF13921">
    <property type="entry name" value="Myb_DNA-bind_6"/>
    <property type="match status" value="1"/>
</dbReference>
<proteinExistence type="predicted"/>
<dbReference type="PROSITE" id="PS51294">
    <property type="entry name" value="HTH_MYB"/>
    <property type="match status" value="1"/>
</dbReference>
<comment type="caution">
    <text evidence="4">The sequence shown here is derived from an EMBL/GenBank/DDBJ whole genome shotgun (WGS) entry which is preliminary data.</text>
</comment>
<dbReference type="GO" id="GO:0005634">
    <property type="term" value="C:nucleus"/>
    <property type="evidence" value="ECO:0007669"/>
    <property type="project" value="TreeGrafter"/>
</dbReference>
<dbReference type="InterPro" id="IPR050560">
    <property type="entry name" value="MYB_TF"/>
</dbReference>
<name>A0A8S1XIB1_9CILI</name>
<dbReference type="PROSITE" id="PS50090">
    <property type="entry name" value="MYB_LIKE"/>
    <property type="match status" value="2"/>
</dbReference>
<dbReference type="InterPro" id="IPR017930">
    <property type="entry name" value="Myb_dom"/>
</dbReference>
<feature type="domain" description="HTH myb-type" evidence="3">
    <location>
        <begin position="179"/>
        <end position="233"/>
    </location>
</feature>
<evidence type="ECO:0008006" key="6">
    <source>
        <dbReference type="Google" id="ProtNLM"/>
    </source>
</evidence>
<evidence type="ECO:0000259" key="3">
    <source>
        <dbReference type="PROSITE" id="PS51294"/>
    </source>
</evidence>
<feature type="domain" description="Myb-like" evidence="1">
    <location>
        <begin position="179"/>
        <end position="229"/>
    </location>
</feature>